<keyword evidence="2" id="KW-1185">Reference proteome</keyword>
<dbReference type="Gene3D" id="3.40.50.1000">
    <property type="entry name" value="HAD superfamily/HAD-like"/>
    <property type="match status" value="1"/>
</dbReference>
<protein>
    <submittedName>
        <fullName evidence="1">Uncharacterized protein</fullName>
    </submittedName>
</protein>
<dbReference type="SUPFAM" id="SSF56784">
    <property type="entry name" value="HAD-like"/>
    <property type="match status" value="1"/>
</dbReference>
<dbReference type="AlphaFoldDB" id="A0A7X1E864"/>
<organism evidence="1 2">
    <name type="scientific">Pelagicoccus albus</name>
    <dbReference type="NCBI Taxonomy" id="415222"/>
    <lineage>
        <taxon>Bacteria</taxon>
        <taxon>Pseudomonadati</taxon>
        <taxon>Verrucomicrobiota</taxon>
        <taxon>Opitutia</taxon>
        <taxon>Puniceicoccales</taxon>
        <taxon>Pelagicoccaceae</taxon>
        <taxon>Pelagicoccus</taxon>
    </lineage>
</organism>
<evidence type="ECO:0000313" key="1">
    <source>
        <dbReference type="EMBL" id="MBC2604447.1"/>
    </source>
</evidence>
<gene>
    <name evidence="1" type="ORF">H5P27_00085</name>
</gene>
<proteinExistence type="predicted"/>
<accession>A0A7X1E864</accession>
<dbReference type="Proteomes" id="UP000526501">
    <property type="component" value="Unassembled WGS sequence"/>
</dbReference>
<evidence type="ECO:0000313" key="2">
    <source>
        <dbReference type="Proteomes" id="UP000526501"/>
    </source>
</evidence>
<name>A0A7X1E864_9BACT</name>
<dbReference type="RefSeq" id="WP_185658345.1">
    <property type="nucleotide sequence ID" value="NZ_CAWPOO010000001.1"/>
</dbReference>
<dbReference type="EMBL" id="JACHVC010000001">
    <property type="protein sequence ID" value="MBC2604447.1"/>
    <property type="molecule type" value="Genomic_DNA"/>
</dbReference>
<sequence length="214" mass="23893">MKNTLHSIFVNFVPCVVKTTTPLIRSSSEVFTPAREANHVDSEKGSFLSQATMLERIKAKLFGQTTDEKNDSEEKPVAKVENKSIPGWIGVDLDGTLAEYTGWKGIDHIGKPVPLMARRVEQWVEAGYTVKIMTARASVPGGKKPVSAWLEKHKLPDLEVTNEKDFDMIELWDDRAVQVVANTGNPVLRMNHLARPKAPLLKEERGDETCEISK</sequence>
<dbReference type="InterPro" id="IPR036412">
    <property type="entry name" value="HAD-like_sf"/>
</dbReference>
<comment type="caution">
    <text evidence="1">The sequence shown here is derived from an EMBL/GenBank/DDBJ whole genome shotgun (WGS) entry which is preliminary data.</text>
</comment>
<dbReference type="InterPro" id="IPR023214">
    <property type="entry name" value="HAD_sf"/>
</dbReference>
<reference evidence="1 2" key="1">
    <citation type="submission" date="2020-07" db="EMBL/GenBank/DDBJ databases">
        <authorList>
            <person name="Feng X."/>
        </authorList>
    </citation>
    <scope>NUCLEOTIDE SEQUENCE [LARGE SCALE GENOMIC DNA]</scope>
    <source>
        <strain evidence="1 2">JCM23202</strain>
    </source>
</reference>